<name>A0A2I0WME8_9ASPA</name>
<dbReference type="PANTHER" id="PTHR26312:SF132">
    <property type="entry name" value="OS01G0855200 PROTEIN"/>
    <property type="match status" value="1"/>
</dbReference>
<dbReference type="AlphaFoldDB" id="A0A2I0WME8"/>
<dbReference type="EMBL" id="KZ502537">
    <property type="protein sequence ID" value="PKU76839.1"/>
    <property type="molecule type" value="Genomic_DNA"/>
</dbReference>
<feature type="compositionally biased region" description="Polar residues" evidence="1">
    <location>
        <begin position="318"/>
        <end position="331"/>
    </location>
</feature>
<dbReference type="STRING" id="906689.A0A2I0WME8"/>
<dbReference type="Proteomes" id="UP000233837">
    <property type="component" value="Unassembled WGS sequence"/>
</dbReference>
<feature type="region of interest" description="Disordered" evidence="1">
    <location>
        <begin position="345"/>
        <end position="373"/>
    </location>
</feature>
<keyword evidence="3" id="KW-1185">Reference proteome</keyword>
<evidence type="ECO:0000313" key="2">
    <source>
        <dbReference type="EMBL" id="PKU76839.1"/>
    </source>
</evidence>
<feature type="compositionally biased region" description="Low complexity" evidence="1">
    <location>
        <begin position="124"/>
        <end position="139"/>
    </location>
</feature>
<accession>A0A2I0WME8</accession>
<protein>
    <submittedName>
        <fullName evidence="2">Uncharacterized protein</fullName>
    </submittedName>
</protein>
<organism evidence="2 3">
    <name type="scientific">Dendrobium catenatum</name>
    <dbReference type="NCBI Taxonomy" id="906689"/>
    <lineage>
        <taxon>Eukaryota</taxon>
        <taxon>Viridiplantae</taxon>
        <taxon>Streptophyta</taxon>
        <taxon>Embryophyta</taxon>
        <taxon>Tracheophyta</taxon>
        <taxon>Spermatophyta</taxon>
        <taxon>Magnoliopsida</taxon>
        <taxon>Liliopsida</taxon>
        <taxon>Asparagales</taxon>
        <taxon>Orchidaceae</taxon>
        <taxon>Epidendroideae</taxon>
        <taxon>Malaxideae</taxon>
        <taxon>Dendrobiinae</taxon>
        <taxon>Dendrobium</taxon>
    </lineage>
</organism>
<feature type="region of interest" description="Disordered" evidence="1">
    <location>
        <begin position="309"/>
        <end position="331"/>
    </location>
</feature>
<dbReference type="SUPFAM" id="SSF48452">
    <property type="entry name" value="TPR-like"/>
    <property type="match status" value="1"/>
</dbReference>
<gene>
    <name evidence="2" type="ORF">MA16_Dca001445</name>
</gene>
<reference evidence="2 3" key="1">
    <citation type="journal article" date="2016" name="Sci. Rep.">
        <title>The Dendrobium catenatum Lindl. genome sequence provides insights into polysaccharide synthase, floral development and adaptive evolution.</title>
        <authorList>
            <person name="Zhang G.Q."/>
            <person name="Xu Q."/>
            <person name="Bian C."/>
            <person name="Tsai W.C."/>
            <person name="Yeh C.M."/>
            <person name="Liu K.W."/>
            <person name="Yoshida K."/>
            <person name="Zhang L.S."/>
            <person name="Chang S.B."/>
            <person name="Chen F."/>
            <person name="Shi Y."/>
            <person name="Su Y.Y."/>
            <person name="Zhang Y.Q."/>
            <person name="Chen L.J."/>
            <person name="Yin Y."/>
            <person name="Lin M."/>
            <person name="Huang H."/>
            <person name="Deng H."/>
            <person name="Wang Z.W."/>
            <person name="Zhu S.L."/>
            <person name="Zhao X."/>
            <person name="Deng C."/>
            <person name="Niu S.C."/>
            <person name="Huang J."/>
            <person name="Wang M."/>
            <person name="Liu G.H."/>
            <person name="Yang H.J."/>
            <person name="Xiao X.J."/>
            <person name="Hsiao Y.Y."/>
            <person name="Wu W.L."/>
            <person name="Chen Y.Y."/>
            <person name="Mitsuda N."/>
            <person name="Ohme-Takagi M."/>
            <person name="Luo Y.B."/>
            <person name="Van de Peer Y."/>
            <person name="Liu Z.J."/>
        </authorList>
    </citation>
    <scope>NUCLEOTIDE SEQUENCE [LARGE SCALE GENOMIC DNA]</scope>
    <source>
        <tissue evidence="2">The whole plant</tissue>
    </source>
</reference>
<sequence>MAVEIAGTCLHWSQPPHLRGPISAKTVAHAISSLLYTSLSNSHDRVITHNTAHHTPFLGTALLHHCHQRELVRGGRKRVSCSANLDGFVDGGENEEEFVKRVNELNLKFKIEAESQRIQDAETSNSCDESAPSSSSSSSCLEEIHSIPPASDSISPLPISINPEIPAMPPESWAGSDGFALQKMERRANSFDIPLSLRILQSKKKRWESDEMTDSVYSSVMKAFSSMVFIVRELQSQVIRMREALLSSDNFQIQETLARVHSELHASFVWLFHRIFSSTPTLMVYLMLLLANFTVFSITDHHAATAPLPPPQSLSASIEESQNPTPRFNSSTIKTFSVCRSSAVGGNGSGGGKPPAITASADDGSDRSSSSLGDGGMIFSKAISMAAMDEEMATAWKGIVENTAEMIMASGRHESLMDPHTLRRFVSPVTVEAEPDDLSAYSATELSYRIALSENPDDALLLSNFAQFLYTVRRDHDRAEEYFKRALRAEPAEAETLCRYANFLWVARKDLGAAEETFLEAISADPANSYYSANYAHFLWSTGGEDTCYPLDDRDTHGLILCTWAMCAYLLALDYELEIKLE</sequence>
<dbReference type="InterPro" id="IPR011990">
    <property type="entry name" value="TPR-like_helical_dom_sf"/>
</dbReference>
<evidence type="ECO:0000256" key="1">
    <source>
        <dbReference type="SAM" id="MobiDB-lite"/>
    </source>
</evidence>
<proteinExistence type="predicted"/>
<evidence type="ECO:0000313" key="3">
    <source>
        <dbReference type="Proteomes" id="UP000233837"/>
    </source>
</evidence>
<feature type="region of interest" description="Disordered" evidence="1">
    <location>
        <begin position="118"/>
        <end position="142"/>
    </location>
</feature>
<reference evidence="2 3" key="2">
    <citation type="journal article" date="2017" name="Nature">
        <title>The Apostasia genome and the evolution of orchids.</title>
        <authorList>
            <person name="Zhang G.Q."/>
            <person name="Liu K.W."/>
            <person name="Li Z."/>
            <person name="Lohaus R."/>
            <person name="Hsiao Y.Y."/>
            <person name="Niu S.C."/>
            <person name="Wang J.Y."/>
            <person name="Lin Y.C."/>
            <person name="Xu Q."/>
            <person name="Chen L.J."/>
            <person name="Yoshida K."/>
            <person name="Fujiwara S."/>
            <person name="Wang Z.W."/>
            <person name="Zhang Y.Q."/>
            <person name="Mitsuda N."/>
            <person name="Wang M."/>
            <person name="Liu G.H."/>
            <person name="Pecoraro L."/>
            <person name="Huang H.X."/>
            <person name="Xiao X.J."/>
            <person name="Lin M."/>
            <person name="Wu X.Y."/>
            <person name="Wu W.L."/>
            <person name="Chen Y.Y."/>
            <person name="Chang S.B."/>
            <person name="Sakamoto S."/>
            <person name="Ohme-Takagi M."/>
            <person name="Yagi M."/>
            <person name="Zeng S.J."/>
            <person name="Shen C.Y."/>
            <person name="Yeh C.M."/>
            <person name="Luo Y.B."/>
            <person name="Tsai W.C."/>
            <person name="Van de Peer Y."/>
            <person name="Liu Z.J."/>
        </authorList>
    </citation>
    <scope>NUCLEOTIDE SEQUENCE [LARGE SCALE GENOMIC DNA]</scope>
    <source>
        <tissue evidence="2">The whole plant</tissue>
    </source>
</reference>
<dbReference type="Gene3D" id="1.25.40.10">
    <property type="entry name" value="Tetratricopeptide repeat domain"/>
    <property type="match status" value="1"/>
</dbReference>
<dbReference type="PANTHER" id="PTHR26312">
    <property type="entry name" value="TETRATRICOPEPTIDE REPEAT PROTEIN 5"/>
    <property type="match status" value="1"/>
</dbReference>